<organism evidence="2 3">
    <name type="scientific">Candidatus Nitrosocaldus cavascurensis</name>
    <dbReference type="NCBI Taxonomy" id="2058097"/>
    <lineage>
        <taxon>Archaea</taxon>
        <taxon>Nitrososphaerota</taxon>
        <taxon>Nitrososphaeria</taxon>
        <taxon>Candidatus Nitrosocaldales</taxon>
        <taxon>Candidatus Nitrosocaldaceae</taxon>
        <taxon>Candidatus Nitrosocaldus</taxon>
    </lineage>
</organism>
<feature type="region of interest" description="Disordered" evidence="1">
    <location>
        <begin position="47"/>
        <end position="67"/>
    </location>
</feature>
<evidence type="ECO:0000256" key="1">
    <source>
        <dbReference type="SAM" id="MobiDB-lite"/>
    </source>
</evidence>
<dbReference type="KEGG" id="ncv:NCAV_0855"/>
<sequence>MFKLNMAVKYKMGYVALGILTVAILLASNYVYAAADVVLNVGQTKPVSLGKDVEPGSVKSSDPEILR</sequence>
<evidence type="ECO:0000313" key="3">
    <source>
        <dbReference type="Proteomes" id="UP000236248"/>
    </source>
</evidence>
<evidence type="ECO:0000313" key="2">
    <source>
        <dbReference type="EMBL" id="SPC34033.1"/>
    </source>
</evidence>
<dbReference type="AlphaFoldDB" id="A0A2K5AQV8"/>
<name>A0A2K5AQV8_9ARCH</name>
<proteinExistence type="predicted"/>
<dbReference type="GeneID" id="41594914"/>
<dbReference type="Proteomes" id="UP000236248">
    <property type="component" value="Chromosome NCAV"/>
</dbReference>
<dbReference type="RefSeq" id="WP_103287217.1">
    <property type="nucleotide sequence ID" value="NZ_LT981265.1"/>
</dbReference>
<dbReference type="EMBL" id="LT981265">
    <property type="protein sequence ID" value="SPC34033.1"/>
    <property type="molecule type" value="Genomic_DNA"/>
</dbReference>
<accession>A0A2K5AQV8</accession>
<gene>
    <name evidence="2" type="ORF">NCAV_0855</name>
</gene>
<keyword evidence="3" id="KW-1185">Reference proteome</keyword>
<protein>
    <submittedName>
        <fullName evidence="2">Uncharacterized protein</fullName>
    </submittedName>
</protein>
<reference evidence="3" key="1">
    <citation type="submission" date="2018-01" db="EMBL/GenBank/DDBJ databases">
        <authorList>
            <person name="Kerou L M."/>
        </authorList>
    </citation>
    <scope>NUCLEOTIDE SEQUENCE [LARGE SCALE GENOMIC DNA]</scope>
    <source>
        <strain evidence="3">SCU2</strain>
    </source>
</reference>